<gene>
    <name evidence="3" type="ORF">TMES_05680</name>
</gene>
<dbReference type="PANTHER" id="PTHR43708">
    <property type="entry name" value="CONSERVED EXPRESSED OXIDOREDUCTASE (EUROFUNG)"/>
    <property type="match status" value="1"/>
</dbReference>
<dbReference type="EMBL" id="JFKA01000002">
    <property type="protein sequence ID" value="OSQ39515.1"/>
    <property type="molecule type" value="Genomic_DNA"/>
</dbReference>
<comment type="caution">
    <text evidence="3">The sequence shown here is derived from an EMBL/GenBank/DDBJ whole genome shotgun (WGS) entry which is preliminary data.</text>
</comment>
<dbReference type="InterPro" id="IPR055170">
    <property type="entry name" value="GFO_IDH_MocA-like_dom"/>
</dbReference>
<dbReference type="RefSeq" id="WP_085580365.1">
    <property type="nucleotide sequence ID" value="NZ_JFKA01000002.1"/>
</dbReference>
<sequence length="387" mass="41729">MVGTTSDYPAPPRRIRLGMVGGGQGAFIGAVHRLAARMDNRYDLVAGALSSKPDIARASAAECYIAPDRAYDDFREMAMREADREDGIEACAIVTPNNLHFPAAMAMLDAGIHVICDKPLCMSVVEGEELAAKIKQTGLLFALTHNYTAYPMVREARDMVRGGKLGNIRLVQVEYPQGWLATPVENKQANWRADPTKAGPGGALGDIGTHAHNLADFVTGLEISELCADLSSMVEGRLLDDNVQILLRYKNGARGMLWASQVAIGHENGLKLRVYGDKGSIEWAQEHPNHMHFRPLNGQPRLMTRGGAGNSASGGRVRVPSGHAEGYLEGFATLYTDFADQLSARIEGHIPNAEAGLVPGIAEGLDGMRFIEAVVASSERGARWTTL</sequence>
<dbReference type="Gene3D" id="3.40.50.720">
    <property type="entry name" value="NAD(P)-binding Rossmann-like Domain"/>
    <property type="match status" value="1"/>
</dbReference>
<dbReference type="InterPro" id="IPR000683">
    <property type="entry name" value="Gfo/Idh/MocA-like_OxRdtase_N"/>
</dbReference>
<dbReference type="OrthoDB" id="9815825at2"/>
<dbReference type="SUPFAM" id="SSF51735">
    <property type="entry name" value="NAD(P)-binding Rossmann-fold domains"/>
    <property type="match status" value="1"/>
</dbReference>
<dbReference type="SUPFAM" id="SSF55347">
    <property type="entry name" value="Glyceraldehyde-3-phosphate dehydrogenase-like, C-terminal domain"/>
    <property type="match status" value="1"/>
</dbReference>
<accession>A0A1Y2L2E9</accession>
<dbReference type="GO" id="GO:0000166">
    <property type="term" value="F:nucleotide binding"/>
    <property type="evidence" value="ECO:0007669"/>
    <property type="project" value="InterPro"/>
</dbReference>
<reference evidence="3 4" key="1">
    <citation type="submission" date="2014-03" db="EMBL/GenBank/DDBJ databases">
        <title>The draft genome sequence of Thalassospira mesophila JCM 18969.</title>
        <authorList>
            <person name="Lai Q."/>
            <person name="Shao Z."/>
        </authorList>
    </citation>
    <scope>NUCLEOTIDE SEQUENCE [LARGE SCALE GENOMIC DNA]</scope>
    <source>
        <strain evidence="3 4">JCM 18969</strain>
    </source>
</reference>
<dbReference type="Pfam" id="PF22725">
    <property type="entry name" value="GFO_IDH_MocA_C3"/>
    <property type="match status" value="1"/>
</dbReference>
<organism evidence="3 4">
    <name type="scientific">Thalassospira mesophila</name>
    <dbReference type="NCBI Taxonomy" id="1293891"/>
    <lineage>
        <taxon>Bacteria</taxon>
        <taxon>Pseudomonadati</taxon>
        <taxon>Pseudomonadota</taxon>
        <taxon>Alphaproteobacteria</taxon>
        <taxon>Rhodospirillales</taxon>
        <taxon>Thalassospiraceae</taxon>
        <taxon>Thalassospira</taxon>
    </lineage>
</organism>
<evidence type="ECO:0000313" key="4">
    <source>
        <dbReference type="Proteomes" id="UP000193391"/>
    </source>
</evidence>
<dbReference type="InterPro" id="IPR051317">
    <property type="entry name" value="Gfo/Idh/MocA_oxidoreduct"/>
</dbReference>
<dbReference type="Proteomes" id="UP000193391">
    <property type="component" value="Unassembled WGS sequence"/>
</dbReference>
<dbReference type="Pfam" id="PF01408">
    <property type="entry name" value="GFO_IDH_MocA"/>
    <property type="match status" value="1"/>
</dbReference>
<feature type="domain" description="Gfo/Idh/MocA-like oxidoreductase N-terminal" evidence="1">
    <location>
        <begin position="15"/>
        <end position="143"/>
    </location>
</feature>
<name>A0A1Y2L2E9_9PROT</name>
<evidence type="ECO:0000259" key="1">
    <source>
        <dbReference type="Pfam" id="PF01408"/>
    </source>
</evidence>
<dbReference type="Gene3D" id="3.30.360.10">
    <property type="entry name" value="Dihydrodipicolinate Reductase, domain 2"/>
    <property type="match status" value="1"/>
</dbReference>
<evidence type="ECO:0000313" key="3">
    <source>
        <dbReference type="EMBL" id="OSQ39515.1"/>
    </source>
</evidence>
<dbReference type="STRING" id="1293891.TMES_05680"/>
<proteinExistence type="predicted"/>
<keyword evidence="4" id="KW-1185">Reference proteome</keyword>
<feature type="domain" description="GFO/IDH/MocA-like oxidoreductase" evidence="2">
    <location>
        <begin position="153"/>
        <end position="282"/>
    </location>
</feature>
<evidence type="ECO:0000259" key="2">
    <source>
        <dbReference type="Pfam" id="PF22725"/>
    </source>
</evidence>
<dbReference type="InterPro" id="IPR036291">
    <property type="entry name" value="NAD(P)-bd_dom_sf"/>
</dbReference>
<dbReference type="AlphaFoldDB" id="A0A1Y2L2E9"/>
<dbReference type="PANTHER" id="PTHR43708:SF3">
    <property type="entry name" value="OXIDOREDUCTASE"/>
    <property type="match status" value="1"/>
</dbReference>
<protein>
    <submittedName>
        <fullName evidence="3">Oxidoreductase</fullName>
    </submittedName>
</protein>